<comment type="caution">
    <text evidence="3">The sequence shown here is derived from an EMBL/GenBank/DDBJ whole genome shotgun (WGS) entry which is preliminary data.</text>
</comment>
<gene>
    <name evidence="3" type="ORF">GCM10011514_38660</name>
</gene>
<accession>A0A917DTZ4</accession>
<protein>
    <recommendedName>
        <fullName evidence="2">Ig-like domain-containing protein</fullName>
    </recommendedName>
</protein>
<dbReference type="InterPro" id="IPR055015">
    <property type="entry name" value="GCX_COOH"/>
</dbReference>
<dbReference type="AlphaFoldDB" id="A0A917DTZ4"/>
<dbReference type="Proteomes" id="UP000609064">
    <property type="component" value="Unassembled WGS sequence"/>
</dbReference>
<keyword evidence="1" id="KW-0732">Signal</keyword>
<feature type="domain" description="Ig-like" evidence="2">
    <location>
        <begin position="438"/>
        <end position="513"/>
    </location>
</feature>
<evidence type="ECO:0000313" key="4">
    <source>
        <dbReference type="Proteomes" id="UP000609064"/>
    </source>
</evidence>
<evidence type="ECO:0000256" key="1">
    <source>
        <dbReference type="SAM" id="SignalP"/>
    </source>
</evidence>
<reference evidence="3" key="1">
    <citation type="journal article" date="2014" name="Int. J. Syst. Evol. Microbiol.">
        <title>Complete genome sequence of Corynebacterium casei LMG S-19264T (=DSM 44701T), isolated from a smear-ripened cheese.</title>
        <authorList>
            <consortium name="US DOE Joint Genome Institute (JGI-PGF)"/>
            <person name="Walter F."/>
            <person name="Albersmeier A."/>
            <person name="Kalinowski J."/>
            <person name="Ruckert C."/>
        </authorList>
    </citation>
    <scope>NUCLEOTIDE SEQUENCE</scope>
    <source>
        <strain evidence="3">CGMCC 1.15958</strain>
    </source>
</reference>
<dbReference type="InterPro" id="IPR044023">
    <property type="entry name" value="Ig_7"/>
</dbReference>
<sequence>MKKRIFSKGLFAILLFINQLSFAAAITWNGSVSTDWSNAANWTGGLPTSADDVTIPIGLTNYPVLASNTSIKSIFLVNTAASLTINSGAVLDISTTLSCRGSIQNFGTINVNEGSQFELNGIFTNKTTGVFNSIIPVVNGAYGIKLFNLSRIVNEAGGVINATGSRGLFIQGDNTALTMLSNSGMINLTGGIEKYTDNLINETCGIIKLITFSNFYRGEIINQAGLVQNNGYFDIQYNLTNNAGASNFVNDGLIKIGNTAGTFTNNKLRVRNNPANATFMTIGTSNNLVVDGIYTDLATTVSAGTYSLTTNVFTPATLPSGSQTLYAKITYGACSFIAPITYVPLPVFTSQYTDRNLCTGASEVLNLPATDAISYQWQSSSFANMNAPTNLSTSAGSTTILGNASFANKYIRCTALNNTGSVFSDVFRVIVSSAVTAPTAVSSSKNNLCSGVSASLSATCAVGSAKWYDQATGGTALATSSPFVVTPSATTTYYAACENTACFSSRVSQAITVVNAVATQTLVSPTNDITADAGVLLAGNNITASNKIETTGKATFQTGKYVELNAGFEAKNGAVFQAIIQAVCNN</sequence>
<reference evidence="3" key="2">
    <citation type="submission" date="2020-09" db="EMBL/GenBank/DDBJ databases">
        <authorList>
            <person name="Sun Q."/>
            <person name="Zhou Y."/>
        </authorList>
    </citation>
    <scope>NUCLEOTIDE SEQUENCE</scope>
    <source>
        <strain evidence="3">CGMCC 1.15958</strain>
    </source>
</reference>
<feature type="signal peptide" evidence="1">
    <location>
        <begin position="1"/>
        <end position="23"/>
    </location>
</feature>
<keyword evidence="4" id="KW-1185">Reference proteome</keyword>
<evidence type="ECO:0000313" key="3">
    <source>
        <dbReference type="EMBL" id="GGD70809.1"/>
    </source>
</evidence>
<dbReference type="NCBIfam" id="NF045639">
    <property type="entry name" value="GCX_COOH"/>
    <property type="match status" value="1"/>
</dbReference>
<feature type="chain" id="PRO_5037618244" description="Ig-like domain-containing protein" evidence="1">
    <location>
        <begin position="24"/>
        <end position="586"/>
    </location>
</feature>
<proteinExistence type="predicted"/>
<dbReference type="RefSeq" id="WP_188768467.1">
    <property type="nucleotide sequence ID" value="NZ_BMKK01000008.1"/>
</dbReference>
<name>A0A917DTZ4_9BACT</name>
<organism evidence="3 4">
    <name type="scientific">Emticicia aquatilis</name>
    <dbReference type="NCBI Taxonomy" id="1537369"/>
    <lineage>
        <taxon>Bacteria</taxon>
        <taxon>Pseudomonadati</taxon>
        <taxon>Bacteroidota</taxon>
        <taxon>Cytophagia</taxon>
        <taxon>Cytophagales</taxon>
        <taxon>Leadbetterellaceae</taxon>
        <taxon>Emticicia</taxon>
    </lineage>
</organism>
<dbReference type="Pfam" id="PF19081">
    <property type="entry name" value="Ig_7"/>
    <property type="match status" value="1"/>
</dbReference>
<evidence type="ECO:0000259" key="2">
    <source>
        <dbReference type="Pfam" id="PF19081"/>
    </source>
</evidence>
<dbReference type="EMBL" id="BMKK01000008">
    <property type="protein sequence ID" value="GGD70809.1"/>
    <property type="molecule type" value="Genomic_DNA"/>
</dbReference>